<gene>
    <name evidence="1" type="ORF">I4F81_005754</name>
</gene>
<evidence type="ECO:0000313" key="2">
    <source>
        <dbReference type="Proteomes" id="UP000798662"/>
    </source>
</evidence>
<sequence>MHRGDRYSGTMAPAFAPPLGGIRVKNFSIGFGPALLSFTPPGSETEFTLRALPLGGYVAFPDATVVDEETGEETESTDTDLLQNRPLLDRALVLSAGVAANIVLAYAAVLLSVTTAGVPVFDLHPGVQPSCCAPDGTAAMGVQLSPNASVSRVRPPASRTLGVANAEFGRLVNQTVSGLTAIFGNFKQASGNLSGPIGVVSIGAQLARDDSVALLTFAAVISLNLAVMNSLPLPALDGGQLAFLVVEAVRGKAVSTKVQERVNQTALLMFVALSGALFLGDLEKLNILGAISQLFG</sequence>
<dbReference type="EMBL" id="CM020619">
    <property type="protein sequence ID" value="KAK1863193.1"/>
    <property type="molecule type" value="Genomic_DNA"/>
</dbReference>
<organism evidence="1 2">
    <name type="scientific">Pyropia yezoensis</name>
    <name type="common">Susabi-nori</name>
    <name type="synonym">Porphyra yezoensis</name>
    <dbReference type="NCBI Taxonomy" id="2788"/>
    <lineage>
        <taxon>Eukaryota</taxon>
        <taxon>Rhodophyta</taxon>
        <taxon>Bangiophyceae</taxon>
        <taxon>Bangiales</taxon>
        <taxon>Bangiaceae</taxon>
        <taxon>Pyropia</taxon>
    </lineage>
</organism>
<proteinExistence type="predicted"/>
<evidence type="ECO:0000313" key="1">
    <source>
        <dbReference type="EMBL" id="KAK1863193.1"/>
    </source>
</evidence>
<name>A0ACC3C072_PYRYE</name>
<dbReference type="Proteomes" id="UP000798662">
    <property type="component" value="Chromosome 2"/>
</dbReference>
<comment type="caution">
    <text evidence="1">The sequence shown here is derived from an EMBL/GenBank/DDBJ whole genome shotgun (WGS) entry which is preliminary data.</text>
</comment>
<accession>A0ACC3C072</accession>
<keyword evidence="2" id="KW-1185">Reference proteome</keyword>
<reference evidence="1" key="1">
    <citation type="submission" date="2019-11" db="EMBL/GenBank/DDBJ databases">
        <title>Nori genome reveals adaptations in red seaweeds to the harsh intertidal environment.</title>
        <authorList>
            <person name="Wang D."/>
            <person name="Mao Y."/>
        </authorList>
    </citation>
    <scope>NUCLEOTIDE SEQUENCE</scope>
    <source>
        <tissue evidence="1">Gametophyte</tissue>
    </source>
</reference>
<protein>
    <submittedName>
        <fullName evidence="1">Uncharacterized protein</fullName>
    </submittedName>
</protein>